<evidence type="ECO:0000256" key="1">
    <source>
        <dbReference type="SAM" id="Phobius"/>
    </source>
</evidence>
<dbReference type="InterPro" id="IPR036249">
    <property type="entry name" value="Thioredoxin-like_sf"/>
</dbReference>
<keyword evidence="4" id="KW-1185">Reference proteome</keyword>
<keyword evidence="1" id="KW-1133">Transmembrane helix</keyword>
<evidence type="ECO:0000313" key="3">
    <source>
        <dbReference type="EMBL" id="GIJ56232.1"/>
    </source>
</evidence>
<keyword evidence="1" id="KW-0472">Membrane</keyword>
<dbReference type="SUPFAM" id="SSF52833">
    <property type="entry name" value="Thioredoxin-like"/>
    <property type="match status" value="1"/>
</dbReference>
<proteinExistence type="predicted"/>
<dbReference type="Gene3D" id="3.40.30.10">
    <property type="entry name" value="Glutaredoxin"/>
    <property type="match status" value="1"/>
</dbReference>
<keyword evidence="1" id="KW-0812">Transmembrane</keyword>
<reference evidence="3" key="1">
    <citation type="submission" date="2021-01" db="EMBL/GenBank/DDBJ databases">
        <title>Whole genome shotgun sequence of Virgisporangium aurantiacum NBRC 16421.</title>
        <authorList>
            <person name="Komaki H."/>
            <person name="Tamura T."/>
        </authorList>
    </citation>
    <scope>NUCLEOTIDE SEQUENCE</scope>
    <source>
        <strain evidence="3">NBRC 16421</strain>
    </source>
</reference>
<dbReference type="AlphaFoldDB" id="A0A8J4E1Q9"/>
<organism evidence="3 4">
    <name type="scientific">Virgisporangium aurantiacum</name>
    <dbReference type="NCBI Taxonomy" id="175570"/>
    <lineage>
        <taxon>Bacteria</taxon>
        <taxon>Bacillati</taxon>
        <taxon>Actinomycetota</taxon>
        <taxon>Actinomycetes</taxon>
        <taxon>Micromonosporales</taxon>
        <taxon>Micromonosporaceae</taxon>
        <taxon>Virgisporangium</taxon>
    </lineage>
</organism>
<comment type="caution">
    <text evidence="3">The sequence shown here is derived from an EMBL/GenBank/DDBJ whole genome shotgun (WGS) entry which is preliminary data.</text>
</comment>
<name>A0A8J4E1Q9_9ACTN</name>
<dbReference type="Proteomes" id="UP000612585">
    <property type="component" value="Unassembled WGS sequence"/>
</dbReference>
<feature type="transmembrane region" description="Helical" evidence="1">
    <location>
        <begin position="12"/>
        <end position="37"/>
    </location>
</feature>
<sequence length="191" mass="19958">MPLVLSLGEKPVPYLIAAVVFTTVLGLLNLLLTLAVLRRLREQATQPAAGNPDSELLPVGAPLPAFTGHTAGGGVVDGATAKPEVLAFLSTTCGACLEQVSALIRYVTDRGIARDAALVVVVGPADDPVGTELTADIDPVATVLREPLDGPVCRAFNQRLFPTFYLVADGVVRARSIDVDGLRTHAEPTRA</sequence>
<evidence type="ECO:0000313" key="4">
    <source>
        <dbReference type="Proteomes" id="UP000612585"/>
    </source>
</evidence>
<dbReference type="EMBL" id="BOPG01000024">
    <property type="protein sequence ID" value="GIJ56232.1"/>
    <property type="molecule type" value="Genomic_DNA"/>
</dbReference>
<feature type="domain" description="Thioredoxin" evidence="2">
    <location>
        <begin position="57"/>
        <end position="191"/>
    </location>
</feature>
<dbReference type="InterPro" id="IPR013766">
    <property type="entry name" value="Thioredoxin_domain"/>
</dbReference>
<evidence type="ECO:0000259" key="2">
    <source>
        <dbReference type="PROSITE" id="PS51352"/>
    </source>
</evidence>
<dbReference type="PROSITE" id="PS51352">
    <property type="entry name" value="THIOREDOXIN_2"/>
    <property type="match status" value="1"/>
</dbReference>
<gene>
    <name evidence="3" type="ORF">Vau01_037480</name>
</gene>
<accession>A0A8J4E1Q9</accession>
<protein>
    <recommendedName>
        <fullName evidence="2">Thioredoxin domain-containing protein</fullName>
    </recommendedName>
</protein>